<evidence type="ECO:0000256" key="11">
    <source>
        <dbReference type="ARBA" id="ARBA00023163"/>
    </source>
</evidence>
<evidence type="ECO:0000259" key="15">
    <source>
        <dbReference type="PROSITE" id="PS50880"/>
    </source>
</evidence>
<comment type="function">
    <text evidence="12 13">RNA polymerase that catalyzes the synthesis of short RNA molecules used as primers for DNA polymerase during DNA replication.</text>
</comment>
<dbReference type="PIRSF" id="PIRSF002811">
    <property type="entry name" value="DnaG"/>
    <property type="match status" value="1"/>
</dbReference>
<keyword evidence="9" id="KW-0460">Magnesium</keyword>
<dbReference type="Gene3D" id="3.90.980.10">
    <property type="entry name" value="DNA primase, catalytic core, N-terminal domain"/>
    <property type="match status" value="1"/>
</dbReference>
<evidence type="ECO:0000256" key="2">
    <source>
        <dbReference type="ARBA" id="ARBA00022515"/>
    </source>
</evidence>
<dbReference type="SUPFAM" id="SSF57783">
    <property type="entry name" value="Zinc beta-ribbon"/>
    <property type="match status" value="1"/>
</dbReference>
<comment type="cofactor">
    <cofactor evidence="12 13">
        <name>Zn(2+)</name>
        <dbReference type="ChEBI" id="CHEBI:29105"/>
    </cofactor>
    <text evidence="12 13">Binds 1 zinc ion per monomer.</text>
</comment>
<feature type="zinc finger region" description="CHC2-type" evidence="12">
    <location>
        <begin position="39"/>
        <end position="63"/>
    </location>
</feature>
<feature type="domain" description="Toprim" evidence="15">
    <location>
        <begin position="258"/>
        <end position="339"/>
    </location>
</feature>
<name>A0ABY9KST0_9BACI</name>
<keyword evidence="8 12" id="KW-0862">Zinc</keyword>
<evidence type="ECO:0000256" key="1">
    <source>
        <dbReference type="ARBA" id="ARBA00022478"/>
    </source>
</evidence>
<evidence type="ECO:0000256" key="7">
    <source>
        <dbReference type="ARBA" id="ARBA00022771"/>
    </source>
</evidence>
<dbReference type="InterPro" id="IPR006295">
    <property type="entry name" value="DNA_primase_DnaG"/>
</dbReference>
<dbReference type="InterPro" id="IPR034151">
    <property type="entry name" value="TOPRIM_DnaG_bac"/>
</dbReference>
<dbReference type="Gene3D" id="3.90.580.10">
    <property type="entry name" value="Zinc finger, CHC2-type domain"/>
    <property type="match status" value="1"/>
</dbReference>
<evidence type="ECO:0000256" key="14">
    <source>
        <dbReference type="SAM" id="MobiDB-lite"/>
    </source>
</evidence>
<dbReference type="Proteomes" id="UP001180087">
    <property type="component" value="Chromosome"/>
</dbReference>
<dbReference type="InterPro" id="IPR016136">
    <property type="entry name" value="DNA_helicase_N/primase_C"/>
</dbReference>
<dbReference type="InterPro" id="IPR019475">
    <property type="entry name" value="DNA_primase_DnaB-bd"/>
</dbReference>
<keyword evidence="6 12" id="KW-0479">Metal-binding</keyword>
<dbReference type="SMART" id="SM00493">
    <property type="entry name" value="TOPRIM"/>
    <property type="match status" value="1"/>
</dbReference>
<comment type="domain">
    <text evidence="12">Contains an N-terminal zinc-binding domain, a central core domain that contains the primase activity, and a C-terminal DnaB-binding domain.</text>
</comment>
<dbReference type="InterPro" id="IPR030846">
    <property type="entry name" value="DnaG_bac"/>
</dbReference>
<dbReference type="Gene3D" id="1.10.860.10">
    <property type="entry name" value="DNAb Helicase, Chain A"/>
    <property type="match status" value="1"/>
</dbReference>
<dbReference type="InterPro" id="IPR036977">
    <property type="entry name" value="DNA_primase_Znf_CHC2"/>
</dbReference>
<dbReference type="InterPro" id="IPR050219">
    <property type="entry name" value="DnaG_primase"/>
</dbReference>
<dbReference type="PANTHER" id="PTHR30313">
    <property type="entry name" value="DNA PRIMASE"/>
    <property type="match status" value="1"/>
</dbReference>
<evidence type="ECO:0000256" key="5">
    <source>
        <dbReference type="ARBA" id="ARBA00022705"/>
    </source>
</evidence>
<dbReference type="EC" id="2.7.7.101" evidence="12"/>
<keyword evidence="7 12" id="KW-0863">Zinc-finger</keyword>
<evidence type="ECO:0000256" key="9">
    <source>
        <dbReference type="ARBA" id="ARBA00022842"/>
    </source>
</evidence>
<dbReference type="InterPro" id="IPR013264">
    <property type="entry name" value="DNAG_N"/>
</dbReference>
<comment type="catalytic activity">
    <reaction evidence="12">
        <text>ssDNA + n NTP = ssDNA/pppN(pN)n-1 hybrid + (n-1) diphosphate.</text>
        <dbReference type="EC" id="2.7.7.101"/>
    </reaction>
</comment>
<keyword evidence="1 12" id="KW-0240">DNA-directed RNA polymerase</keyword>
<keyword evidence="5 12" id="KW-0235">DNA replication</keyword>
<dbReference type="PANTHER" id="PTHR30313:SF2">
    <property type="entry name" value="DNA PRIMASE"/>
    <property type="match status" value="1"/>
</dbReference>
<protein>
    <recommendedName>
        <fullName evidence="12 13">DNA primase</fullName>
        <ecNumber evidence="12">2.7.7.101</ecNumber>
    </recommendedName>
</protein>
<keyword evidence="3 12" id="KW-0808">Transferase</keyword>
<dbReference type="Gene3D" id="6.10.140.360">
    <property type="match status" value="1"/>
</dbReference>
<keyword evidence="17" id="KW-1185">Reference proteome</keyword>
<evidence type="ECO:0000313" key="16">
    <source>
        <dbReference type="EMBL" id="WLV23585.1"/>
    </source>
</evidence>
<evidence type="ECO:0000256" key="10">
    <source>
        <dbReference type="ARBA" id="ARBA00023125"/>
    </source>
</evidence>
<evidence type="ECO:0000313" key="17">
    <source>
        <dbReference type="Proteomes" id="UP001180087"/>
    </source>
</evidence>
<dbReference type="InterPro" id="IPR037068">
    <property type="entry name" value="DNA_primase_core_N_sf"/>
</dbReference>
<sequence>MSHIPEEILEQVRSANDIVDIVGEHVHLKKQGRNYFGLCPFHQENSPSFSVSPEKQIFHCFGCGKGGNAATFLMELEGLGFIEAIEALAEKAGIALPEQASGNGPVLSDEDANMLSASSWVAKLYHHLLRHGKDGKEAHQYLLNRGLTEETIDKFQLGFAPLADDFTVSFLEKKGFHRQTLVKSGLITVSDDGKARDRFRGRVIFPIRNHLGKIVAFGGRTISGQDAKYLNSPESGLFQKSRLLFNFDLAKPHIRKTNEAVLCEGYMDAISCFEAGVGNAVATLGTALTEFQSKLLRRYADAVVICYDGDSAGQAATEKAGQLLEKAGCIVKTANLDEDMDPDSYIREHGAEAFRRKVIEAADSFAAFRLRHLKKGFNLHLESDRLQYVEAALKQIAGIERPVEREHYLKGISEEFDVSFETLNEELSSLLRNLSAQNMPVKTQSRSSESGFTPKQQRDRKLLKAFHNAERNLISCMIHDATVARRVQEELGAAFNIEAHQVLVTHLYAFHEKTENGNTGTFLEHLSDDKIKNLAAELAMDPYAQEVDEKAITDYIRLIRQEQGDMASIKELKQAQKLAEQQNDPLQAAQIAMQIIEKQKQLKHIQ</sequence>
<reference evidence="16" key="1">
    <citation type="submission" date="2023-06" db="EMBL/GenBank/DDBJ databases">
        <title>A Treasure from Seagulls: Isolation and Description of Aciduricobacillus qingdaonensis gen. nov., sp. nov., a Rare Obligately Uric Acid-utilizing Member in the Family Bacillaceae.</title>
        <authorList>
            <person name="Liu W."/>
            <person name="Wang B."/>
        </authorList>
    </citation>
    <scope>NUCLEOTIDE SEQUENCE</scope>
    <source>
        <strain evidence="16">44XB</strain>
    </source>
</reference>
<feature type="region of interest" description="Disordered" evidence="14">
    <location>
        <begin position="438"/>
        <end position="457"/>
    </location>
</feature>
<dbReference type="Pfam" id="PF01807">
    <property type="entry name" value="Zn_ribbon_DnaG"/>
    <property type="match status" value="1"/>
</dbReference>
<organism evidence="16 17">
    <name type="scientific">Aciduricibacillus chroicocephali</name>
    <dbReference type="NCBI Taxonomy" id="3054939"/>
    <lineage>
        <taxon>Bacteria</taxon>
        <taxon>Bacillati</taxon>
        <taxon>Bacillota</taxon>
        <taxon>Bacilli</taxon>
        <taxon>Bacillales</taxon>
        <taxon>Bacillaceae</taxon>
        <taxon>Aciduricibacillus</taxon>
    </lineage>
</organism>
<dbReference type="PROSITE" id="PS50880">
    <property type="entry name" value="TOPRIM"/>
    <property type="match status" value="1"/>
</dbReference>
<evidence type="ECO:0000256" key="8">
    <source>
        <dbReference type="ARBA" id="ARBA00022833"/>
    </source>
</evidence>
<accession>A0ABY9KST0</accession>
<dbReference type="RefSeq" id="WP_348025737.1">
    <property type="nucleotide sequence ID" value="NZ_CP129113.1"/>
</dbReference>
<keyword evidence="10 12" id="KW-0238">DNA-binding</keyword>
<keyword evidence="11 12" id="KW-0804">Transcription</keyword>
<evidence type="ECO:0000256" key="3">
    <source>
        <dbReference type="ARBA" id="ARBA00022679"/>
    </source>
</evidence>
<evidence type="ECO:0000256" key="4">
    <source>
        <dbReference type="ARBA" id="ARBA00022695"/>
    </source>
</evidence>
<dbReference type="Gene3D" id="3.40.1360.10">
    <property type="match status" value="1"/>
</dbReference>
<evidence type="ECO:0000256" key="13">
    <source>
        <dbReference type="PIRNR" id="PIRNR002811"/>
    </source>
</evidence>
<gene>
    <name evidence="12 16" type="primary">dnaG</name>
    <name evidence="16" type="ORF">QR721_07965</name>
</gene>
<proteinExistence type="inferred from homology"/>
<dbReference type="InterPro" id="IPR006171">
    <property type="entry name" value="TOPRIM_dom"/>
</dbReference>
<keyword evidence="4 12" id="KW-0548">Nucleotidyltransferase</keyword>
<evidence type="ECO:0000256" key="6">
    <source>
        <dbReference type="ARBA" id="ARBA00022723"/>
    </source>
</evidence>
<comment type="similarity">
    <text evidence="12 13">Belongs to the DnaG primase family.</text>
</comment>
<dbReference type="Pfam" id="PF10410">
    <property type="entry name" value="DnaB_bind"/>
    <property type="match status" value="1"/>
</dbReference>
<dbReference type="Pfam" id="PF13155">
    <property type="entry name" value="Toprim_2"/>
    <property type="match status" value="1"/>
</dbReference>
<dbReference type="NCBIfam" id="TIGR01391">
    <property type="entry name" value="dnaG"/>
    <property type="match status" value="1"/>
</dbReference>
<dbReference type="CDD" id="cd03364">
    <property type="entry name" value="TOPRIM_DnaG_primases"/>
    <property type="match status" value="1"/>
</dbReference>
<keyword evidence="2 12" id="KW-0639">Primosome</keyword>
<dbReference type="Pfam" id="PF08275">
    <property type="entry name" value="DNAG_N"/>
    <property type="match status" value="1"/>
</dbReference>
<comment type="subunit">
    <text evidence="12">Monomer. Interacts with DnaB.</text>
</comment>
<dbReference type="SMART" id="SM00400">
    <property type="entry name" value="ZnF_CHCC"/>
    <property type="match status" value="1"/>
</dbReference>
<dbReference type="InterPro" id="IPR002694">
    <property type="entry name" value="Znf_CHC2"/>
</dbReference>
<feature type="compositionally biased region" description="Polar residues" evidence="14">
    <location>
        <begin position="438"/>
        <end position="455"/>
    </location>
</feature>
<dbReference type="HAMAP" id="MF_00974">
    <property type="entry name" value="DNA_primase_DnaG"/>
    <property type="match status" value="1"/>
</dbReference>
<dbReference type="EMBL" id="CP129113">
    <property type="protein sequence ID" value="WLV23585.1"/>
    <property type="molecule type" value="Genomic_DNA"/>
</dbReference>
<evidence type="ECO:0000256" key="12">
    <source>
        <dbReference type="HAMAP-Rule" id="MF_00974"/>
    </source>
</evidence>
<dbReference type="SUPFAM" id="SSF48024">
    <property type="entry name" value="N-terminal domain of DnaB helicase"/>
    <property type="match status" value="1"/>
</dbReference>
<dbReference type="SUPFAM" id="SSF56731">
    <property type="entry name" value="DNA primase core"/>
    <property type="match status" value="1"/>
</dbReference>
<dbReference type="InterPro" id="IPR036185">
    <property type="entry name" value="DNA_heli_DnaB-like_N_sf"/>
</dbReference>